<evidence type="ECO:0000256" key="2">
    <source>
        <dbReference type="ARBA" id="ARBA00023015"/>
    </source>
</evidence>
<keyword evidence="4" id="KW-0804">Transcription</keyword>
<dbReference type="Pfam" id="PF00126">
    <property type="entry name" value="HTH_1"/>
    <property type="match status" value="1"/>
</dbReference>
<dbReference type="SUPFAM" id="SSF53850">
    <property type="entry name" value="Periplasmic binding protein-like II"/>
    <property type="match status" value="1"/>
</dbReference>
<evidence type="ECO:0000256" key="4">
    <source>
        <dbReference type="ARBA" id="ARBA00023163"/>
    </source>
</evidence>
<reference evidence="6 7" key="1">
    <citation type="submission" date="2016-10" db="EMBL/GenBank/DDBJ databases">
        <title>The Draft Genome Sequence of the Potato Rhizosphere Bacteria Ochrobactrum sp. IPA7.2.</title>
        <authorList>
            <person name="Gogoleva N.E."/>
            <person name="Khlopko Y.A."/>
            <person name="Burygin G.L."/>
            <person name="Plotnikov A.O."/>
        </authorList>
    </citation>
    <scope>NUCLEOTIDE SEQUENCE [LARGE SCALE GENOMIC DNA]</scope>
    <source>
        <strain evidence="6 7">IPA7.2</strain>
    </source>
</reference>
<dbReference type="CDD" id="cd05466">
    <property type="entry name" value="PBP2_LTTR_substrate"/>
    <property type="match status" value="1"/>
</dbReference>
<evidence type="ECO:0000256" key="1">
    <source>
        <dbReference type="ARBA" id="ARBA00009437"/>
    </source>
</evidence>
<dbReference type="PROSITE" id="PS50931">
    <property type="entry name" value="HTH_LYSR"/>
    <property type="match status" value="1"/>
</dbReference>
<dbReference type="SUPFAM" id="SSF46785">
    <property type="entry name" value="Winged helix' DNA-binding domain"/>
    <property type="match status" value="1"/>
</dbReference>
<dbReference type="GO" id="GO:0000976">
    <property type="term" value="F:transcription cis-regulatory region binding"/>
    <property type="evidence" value="ECO:0007669"/>
    <property type="project" value="TreeGrafter"/>
</dbReference>
<dbReference type="PANTHER" id="PTHR30126:SF94">
    <property type="entry name" value="LYSR FAMILY TRANSCRIPTIONAL REGULATOR"/>
    <property type="match status" value="1"/>
</dbReference>
<evidence type="ECO:0000313" key="7">
    <source>
        <dbReference type="Proteomes" id="UP000182985"/>
    </source>
</evidence>
<dbReference type="OrthoDB" id="9803735at2"/>
<dbReference type="FunFam" id="1.10.10.10:FF:000001">
    <property type="entry name" value="LysR family transcriptional regulator"/>
    <property type="match status" value="1"/>
</dbReference>
<comment type="caution">
    <text evidence="6">The sequence shown here is derived from an EMBL/GenBank/DDBJ whole genome shotgun (WGS) entry which is preliminary data.</text>
</comment>
<proteinExistence type="inferred from homology"/>
<keyword evidence="2" id="KW-0805">Transcription regulation</keyword>
<feature type="domain" description="HTH lysR-type" evidence="5">
    <location>
        <begin position="1"/>
        <end position="58"/>
    </location>
</feature>
<dbReference type="Gene3D" id="3.40.190.290">
    <property type="match status" value="1"/>
</dbReference>
<dbReference type="GO" id="GO:0003700">
    <property type="term" value="F:DNA-binding transcription factor activity"/>
    <property type="evidence" value="ECO:0007669"/>
    <property type="project" value="InterPro"/>
</dbReference>
<evidence type="ECO:0000256" key="3">
    <source>
        <dbReference type="ARBA" id="ARBA00023125"/>
    </source>
</evidence>
<accession>A0A1J6HL48</accession>
<evidence type="ECO:0000313" key="6">
    <source>
        <dbReference type="EMBL" id="OIS93717.1"/>
    </source>
</evidence>
<dbReference type="Gene3D" id="1.10.10.10">
    <property type="entry name" value="Winged helix-like DNA-binding domain superfamily/Winged helix DNA-binding domain"/>
    <property type="match status" value="1"/>
</dbReference>
<dbReference type="RefSeq" id="WP_071631701.1">
    <property type="nucleotide sequence ID" value="NZ_JBCAUP010000005.1"/>
</dbReference>
<evidence type="ECO:0000259" key="5">
    <source>
        <dbReference type="PROSITE" id="PS50931"/>
    </source>
</evidence>
<dbReference type="Pfam" id="PF03466">
    <property type="entry name" value="LysR_substrate"/>
    <property type="match status" value="1"/>
</dbReference>
<dbReference type="AlphaFoldDB" id="A0A1J6HL48"/>
<dbReference type="InterPro" id="IPR000847">
    <property type="entry name" value="LysR_HTH_N"/>
</dbReference>
<dbReference type="EMBL" id="MOEC01000008">
    <property type="protein sequence ID" value="OIS93717.1"/>
    <property type="molecule type" value="Genomic_DNA"/>
</dbReference>
<dbReference type="InterPro" id="IPR036388">
    <property type="entry name" value="WH-like_DNA-bd_sf"/>
</dbReference>
<dbReference type="InterPro" id="IPR017724">
    <property type="entry name" value="Tscrpt_reg_LysR"/>
</dbReference>
<comment type="similarity">
    <text evidence="1">Belongs to the LysR transcriptional regulatory family.</text>
</comment>
<protein>
    <submittedName>
        <fullName evidence="6">LysR family transcriptional regulator</fullName>
    </submittedName>
</protein>
<sequence>MRYVQLRAFHYVAIHGGFSRAAEALFLTQPAISDQVRKLEEEYDILLFYRHKKQVTLTESGQKLLEITHRLFEVEKQANELLSESRAFRTGNLTIFADAAHHLLDILRIFRNRYPDVKISVNTGNTDSVVRALYSYEADIGILGEVPNSQDFEIHRLSSSPIIAFASVNHPASKLQSLTLEQLAELPLIFREQGSKTRRKLEELASGKGISLVPVIEAEGREAVREIVASGAGIGFVSKAEFSADMRLKAIQINSDEMLMDEAAICLNERSSGALIRAFMEIAKNRL</sequence>
<organism evidence="6 7">
    <name type="scientific">Brucella cytisi</name>
    <dbReference type="NCBI Taxonomy" id="407152"/>
    <lineage>
        <taxon>Bacteria</taxon>
        <taxon>Pseudomonadati</taxon>
        <taxon>Pseudomonadota</taxon>
        <taxon>Alphaproteobacteria</taxon>
        <taxon>Hyphomicrobiales</taxon>
        <taxon>Brucellaceae</taxon>
        <taxon>Brucella/Ochrobactrum group</taxon>
        <taxon>Brucella</taxon>
    </lineage>
</organism>
<dbReference type="Proteomes" id="UP000182985">
    <property type="component" value="Unassembled WGS sequence"/>
</dbReference>
<keyword evidence="7" id="KW-1185">Reference proteome</keyword>
<name>A0A1J6HL48_9HYPH</name>
<gene>
    <name evidence="6" type="ORF">BLA27_10470</name>
</gene>
<dbReference type="PRINTS" id="PR00039">
    <property type="entry name" value="HTHLYSR"/>
</dbReference>
<dbReference type="NCBIfam" id="TIGR03339">
    <property type="entry name" value="phn_lysR"/>
    <property type="match status" value="1"/>
</dbReference>
<keyword evidence="3" id="KW-0238">DNA-binding</keyword>
<dbReference type="InterPro" id="IPR005119">
    <property type="entry name" value="LysR_subst-bd"/>
</dbReference>
<dbReference type="PANTHER" id="PTHR30126">
    <property type="entry name" value="HTH-TYPE TRANSCRIPTIONAL REGULATOR"/>
    <property type="match status" value="1"/>
</dbReference>
<dbReference type="InterPro" id="IPR036390">
    <property type="entry name" value="WH_DNA-bd_sf"/>
</dbReference>